<dbReference type="Gene3D" id="3.30.565.10">
    <property type="entry name" value="Histidine kinase-like ATPase, C-terminal domain"/>
    <property type="match status" value="1"/>
</dbReference>
<dbReference type="InterPro" id="IPR003594">
    <property type="entry name" value="HATPase_dom"/>
</dbReference>
<protein>
    <submittedName>
        <fullName evidence="3">ATP-binding protein</fullName>
    </submittedName>
</protein>
<dbReference type="EMBL" id="JARWBG010000033">
    <property type="protein sequence ID" value="MDH2391921.1"/>
    <property type="molecule type" value="Genomic_DNA"/>
</dbReference>
<dbReference type="InterPro" id="IPR050267">
    <property type="entry name" value="Anti-sigma-factor_SerPK"/>
</dbReference>
<organism evidence="3 4">
    <name type="scientific">Streptomyces chengmaiensis</name>
    <dbReference type="NCBI Taxonomy" id="3040919"/>
    <lineage>
        <taxon>Bacteria</taxon>
        <taxon>Bacillati</taxon>
        <taxon>Actinomycetota</taxon>
        <taxon>Actinomycetes</taxon>
        <taxon>Kitasatosporales</taxon>
        <taxon>Streptomycetaceae</taxon>
        <taxon>Streptomyces</taxon>
    </lineage>
</organism>
<accession>A0ABT6HUC4</accession>
<dbReference type="GO" id="GO:0005524">
    <property type="term" value="F:ATP binding"/>
    <property type="evidence" value="ECO:0007669"/>
    <property type="project" value="UniProtKB-KW"/>
</dbReference>
<evidence type="ECO:0000313" key="4">
    <source>
        <dbReference type="Proteomes" id="UP001223144"/>
    </source>
</evidence>
<name>A0ABT6HUC4_9ACTN</name>
<keyword evidence="3" id="KW-0547">Nucleotide-binding</keyword>
<dbReference type="CDD" id="cd16936">
    <property type="entry name" value="HATPase_RsbW-like"/>
    <property type="match status" value="1"/>
</dbReference>
<dbReference type="InterPro" id="IPR036890">
    <property type="entry name" value="HATPase_C_sf"/>
</dbReference>
<evidence type="ECO:0000313" key="3">
    <source>
        <dbReference type="EMBL" id="MDH2391921.1"/>
    </source>
</evidence>
<gene>
    <name evidence="3" type="ORF">QCN29_24705</name>
</gene>
<keyword evidence="4" id="KW-1185">Reference proteome</keyword>
<dbReference type="Proteomes" id="UP001223144">
    <property type="component" value="Unassembled WGS sequence"/>
</dbReference>
<dbReference type="SUPFAM" id="SSF55874">
    <property type="entry name" value="ATPase domain of HSP90 chaperone/DNA topoisomerase II/histidine kinase"/>
    <property type="match status" value="1"/>
</dbReference>
<dbReference type="PANTHER" id="PTHR35526:SF3">
    <property type="entry name" value="ANTI-SIGMA-F FACTOR RSBW"/>
    <property type="match status" value="1"/>
</dbReference>
<reference evidence="3 4" key="1">
    <citation type="submission" date="2023-04" db="EMBL/GenBank/DDBJ databases">
        <title>Streptomyces chengmaiensis sp. nov. isolated from the stem of mangrove plant in Hainan.</title>
        <authorList>
            <person name="Huang X."/>
            <person name="Zhou S."/>
            <person name="Chu X."/>
            <person name="Xie Y."/>
            <person name="Lin Y."/>
        </authorList>
    </citation>
    <scope>NUCLEOTIDE SEQUENCE [LARGE SCALE GENOMIC DNA]</scope>
    <source>
        <strain evidence="3 4">HNM0663</strain>
    </source>
</reference>
<proteinExistence type="predicted"/>
<keyword evidence="1" id="KW-0723">Serine/threonine-protein kinase</keyword>
<keyword evidence="1" id="KW-0808">Transferase</keyword>
<keyword evidence="3" id="KW-0067">ATP-binding</keyword>
<comment type="caution">
    <text evidence="3">The sequence shown here is derived from an EMBL/GenBank/DDBJ whole genome shotgun (WGS) entry which is preliminary data.</text>
</comment>
<sequence length="180" mass="19773">MSQRKPCILPLITPRDAARVSPLEKYRAMTLFAESSDTAHAARNMAREALQDWGLPQLVDDVRLVVSELVDNVVHHSVPDSVRARPGGSRRVDVSLRKWPKWLFVGVADEDSSPPVSPTGEIFMPHLVGDLPEAVLPDSGRGLLIVQRLADALWWAPEEGGGKTVFCRFDLDGSSADRSP</sequence>
<keyword evidence="1" id="KW-0418">Kinase</keyword>
<evidence type="ECO:0000256" key="1">
    <source>
        <dbReference type="ARBA" id="ARBA00022527"/>
    </source>
</evidence>
<dbReference type="RefSeq" id="WP_279930876.1">
    <property type="nucleotide sequence ID" value="NZ_JARWBG010000033.1"/>
</dbReference>
<dbReference type="Pfam" id="PF13581">
    <property type="entry name" value="HATPase_c_2"/>
    <property type="match status" value="1"/>
</dbReference>
<evidence type="ECO:0000259" key="2">
    <source>
        <dbReference type="Pfam" id="PF13581"/>
    </source>
</evidence>
<feature type="domain" description="Histidine kinase/HSP90-like ATPase" evidence="2">
    <location>
        <begin position="37"/>
        <end position="165"/>
    </location>
</feature>
<dbReference type="PANTHER" id="PTHR35526">
    <property type="entry name" value="ANTI-SIGMA-F FACTOR RSBW-RELATED"/>
    <property type="match status" value="1"/>
</dbReference>